<keyword evidence="3" id="KW-0067">ATP-binding</keyword>
<comment type="similarity">
    <text evidence="3">Belongs to the TmcAL family.</text>
</comment>
<keyword evidence="3" id="KW-0820">tRNA-binding</keyword>
<dbReference type="GO" id="GO:0016879">
    <property type="term" value="F:ligase activity, forming carbon-nitrogen bonds"/>
    <property type="evidence" value="ECO:0007669"/>
    <property type="project" value="UniProtKB-UniRule"/>
</dbReference>
<dbReference type="InterPro" id="IPR014729">
    <property type="entry name" value="Rossmann-like_a/b/a_fold"/>
</dbReference>
<evidence type="ECO:0000313" key="5">
    <source>
        <dbReference type="Proteomes" id="UP000675284"/>
    </source>
</evidence>
<dbReference type="Pfam" id="PF05636">
    <property type="entry name" value="HIGH_NTase1"/>
    <property type="match status" value="1"/>
</dbReference>
<dbReference type="SUPFAM" id="SSF52374">
    <property type="entry name" value="Nucleotidylyl transferase"/>
    <property type="match status" value="1"/>
</dbReference>
<dbReference type="HAMAP" id="MF_01539">
    <property type="entry name" value="TmcAL"/>
    <property type="match status" value="1"/>
</dbReference>
<evidence type="ECO:0000256" key="1">
    <source>
        <dbReference type="ARBA" id="ARBA00022598"/>
    </source>
</evidence>
<dbReference type="Proteomes" id="UP000675284">
    <property type="component" value="Unassembled WGS sequence"/>
</dbReference>
<accession>A0A941IBL7</accession>
<dbReference type="EMBL" id="JAGSOT010000009">
    <property type="protein sequence ID" value="MBR7795345.1"/>
    <property type="molecule type" value="Genomic_DNA"/>
</dbReference>
<protein>
    <recommendedName>
        <fullName evidence="3">tRNA(Met) cytidine acetate ligase</fullName>
        <ecNumber evidence="3">6.3.4.-</ecNumber>
    </recommendedName>
</protein>
<feature type="binding site" evidence="3">
    <location>
        <position position="162"/>
    </location>
    <ligand>
        <name>ATP</name>
        <dbReference type="ChEBI" id="CHEBI:30616"/>
    </ligand>
</feature>
<comment type="caution">
    <text evidence="4">The sequence shown here is derived from an EMBL/GenBank/DDBJ whole genome shotgun (WGS) entry which is preliminary data.</text>
</comment>
<comment type="catalytic activity">
    <reaction evidence="3">
        <text>cytidine(34) in elongator tRNA(Met) + acetate + ATP = N(4)-acetylcytidine(34) in elongator tRNA(Met) + AMP + diphosphate</text>
        <dbReference type="Rhea" id="RHEA:58144"/>
        <dbReference type="Rhea" id="RHEA-COMP:10693"/>
        <dbReference type="Rhea" id="RHEA-COMP:10694"/>
        <dbReference type="ChEBI" id="CHEBI:30089"/>
        <dbReference type="ChEBI" id="CHEBI:30616"/>
        <dbReference type="ChEBI" id="CHEBI:33019"/>
        <dbReference type="ChEBI" id="CHEBI:74900"/>
        <dbReference type="ChEBI" id="CHEBI:82748"/>
        <dbReference type="ChEBI" id="CHEBI:456215"/>
    </reaction>
</comment>
<keyword evidence="1 3" id="KW-0436">Ligase</keyword>
<comment type="function">
    <text evidence="3">Catalyzes the formation of N(4)-acetylcytidine (ac(4)C) at the wobble position of elongator tRNA(Met), using acetate and ATP as substrates. First activates an acetate ion to form acetyladenylate (Ac-AMP) and then transfers the acetyl group to tRNA to form ac(4)C34.</text>
</comment>
<dbReference type="GO" id="GO:0000049">
    <property type="term" value="F:tRNA binding"/>
    <property type="evidence" value="ECO:0007669"/>
    <property type="project" value="UniProtKB-KW"/>
</dbReference>
<comment type="caution">
    <text evidence="3">Lacks conserved residue(s) required for the propagation of feature annotation.</text>
</comment>
<reference evidence="4" key="1">
    <citation type="submission" date="2021-04" db="EMBL/GenBank/DDBJ databases">
        <title>Isolation and polyphasic classification of algal microorganism.</title>
        <authorList>
            <person name="Wang S."/>
        </authorList>
    </citation>
    <scope>NUCLEOTIDE SEQUENCE</scope>
    <source>
        <strain evidence="4">720a</strain>
    </source>
</reference>
<name>A0A941IBL7_9BACI</name>
<dbReference type="PANTHER" id="PTHR37825:SF1">
    <property type="entry name" value="TRNA(MET) CYTIDINE ACETATE LIGASE"/>
    <property type="match status" value="1"/>
</dbReference>
<sequence>MEACGLVVEYNPFHNGHVYHIQEARKISQAECMIAVMSGSFLQRGEPAIMDKFYRARAALSKGIDLVVELPYPFAVQSSDLFAKGAVLTLSELGVSSLCFGSESGNIDNFINSYHRLKTNQQDYQNVLRDQLNSGISFPEASKAAYRHISLSTDEMDLTKPNNILGFSYVKTIMDHNLPIRPLTVQRSQSGYHDETISGSIASATSIRKTLTERNTITHEISNSIPDTTKMELENYNQRAGTWHVWENYFPFLHYRVTTMSLQELSMIQGVDEGLEHRLKKAARSVHSFGEWMQTLKTKRYTWTRLQRMFVHILTNTKKKEIDILCNPSKMAYVRVLGFNKTGQAYIHQQKKKIDVPLIQKLGRTMHPMLEMEERASDAYYSILAPDVKLALRNQEIQPPIKIL</sequence>
<feature type="binding site" evidence="3">
    <location>
        <position position="187"/>
    </location>
    <ligand>
        <name>ATP</name>
        <dbReference type="ChEBI" id="CHEBI:30616"/>
    </ligand>
</feature>
<keyword evidence="3" id="KW-0547">Nucleotide-binding</keyword>
<dbReference type="InterPro" id="IPR008513">
    <property type="entry name" value="tRNA(Met)_cyd_acetate_ligase"/>
</dbReference>
<keyword evidence="2 3" id="KW-0819">tRNA processing</keyword>
<dbReference type="GO" id="GO:0005737">
    <property type="term" value="C:cytoplasm"/>
    <property type="evidence" value="ECO:0007669"/>
    <property type="project" value="UniProtKB-SubCell"/>
</dbReference>
<dbReference type="PANTHER" id="PTHR37825">
    <property type="entry name" value="TRNA(MET) CYTIDINE ACETATE LIGASE"/>
    <property type="match status" value="1"/>
</dbReference>
<evidence type="ECO:0000256" key="2">
    <source>
        <dbReference type="ARBA" id="ARBA00022694"/>
    </source>
</evidence>
<dbReference type="GO" id="GO:0006400">
    <property type="term" value="P:tRNA modification"/>
    <property type="evidence" value="ECO:0007669"/>
    <property type="project" value="UniProtKB-UniRule"/>
</dbReference>
<keyword evidence="3" id="KW-0694">RNA-binding</keyword>
<keyword evidence="3" id="KW-0963">Cytoplasm</keyword>
<gene>
    <name evidence="3" type="primary">tmcAL</name>
    <name evidence="4" type="ORF">KCX74_04715</name>
</gene>
<dbReference type="EC" id="6.3.4.-" evidence="3"/>
<keyword evidence="5" id="KW-1185">Reference proteome</keyword>
<proteinExistence type="inferred from homology"/>
<evidence type="ECO:0000313" key="4">
    <source>
        <dbReference type="EMBL" id="MBR7795345.1"/>
    </source>
</evidence>
<comment type="subcellular location">
    <subcellularLocation>
        <location evidence="3">Cytoplasm</location>
    </subcellularLocation>
</comment>
<organism evidence="4 5">
    <name type="scientific">Virgibacillus salarius</name>
    <dbReference type="NCBI Taxonomy" id="447199"/>
    <lineage>
        <taxon>Bacteria</taxon>
        <taxon>Bacillati</taxon>
        <taxon>Bacillota</taxon>
        <taxon>Bacilli</taxon>
        <taxon>Bacillales</taxon>
        <taxon>Bacillaceae</taxon>
        <taxon>Virgibacillus</taxon>
    </lineage>
</organism>
<dbReference type="AlphaFoldDB" id="A0A941IBL7"/>
<dbReference type="GO" id="GO:0005524">
    <property type="term" value="F:ATP binding"/>
    <property type="evidence" value="ECO:0007669"/>
    <property type="project" value="UniProtKB-KW"/>
</dbReference>
<feature type="binding site" evidence="3">
    <location>
        <position position="101"/>
    </location>
    <ligand>
        <name>ATP</name>
        <dbReference type="ChEBI" id="CHEBI:30616"/>
    </ligand>
</feature>
<dbReference type="RefSeq" id="WP_166530037.1">
    <property type="nucleotide sequence ID" value="NZ_CP115959.1"/>
</dbReference>
<evidence type="ECO:0000256" key="3">
    <source>
        <dbReference type="HAMAP-Rule" id="MF_01539"/>
    </source>
</evidence>
<dbReference type="Gene3D" id="3.40.50.620">
    <property type="entry name" value="HUPs"/>
    <property type="match status" value="1"/>
</dbReference>
<dbReference type="NCBIfam" id="NF010191">
    <property type="entry name" value="PRK13670.1"/>
    <property type="match status" value="1"/>
</dbReference>
<feature type="binding site" evidence="3">
    <location>
        <begin position="7"/>
        <end position="20"/>
    </location>
    <ligand>
        <name>ATP</name>
        <dbReference type="ChEBI" id="CHEBI:30616"/>
    </ligand>
</feature>